<dbReference type="GO" id="GO:0016020">
    <property type="term" value="C:membrane"/>
    <property type="evidence" value="ECO:0007669"/>
    <property type="project" value="UniProtKB-SubCell"/>
</dbReference>
<name>A0A5B7BPM3_DAVIN</name>
<dbReference type="EMBL" id="GHES01039845">
    <property type="protein sequence ID" value="MPA70404.1"/>
    <property type="molecule type" value="Transcribed_RNA"/>
</dbReference>
<keyword evidence="5" id="KW-0862">Zinc</keyword>
<dbReference type="SUPFAM" id="SSF57850">
    <property type="entry name" value="RING/U-box"/>
    <property type="match status" value="1"/>
</dbReference>
<comment type="similarity">
    <text evidence="8">Belongs to the RING-type zinc finger family. ATL subfamily.</text>
</comment>
<keyword evidence="6" id="KW-1133">Transmembrane helix</keyword>
<dbReference type="PANTHER" id="PTHR46539">
    <property type="entry name" value="E3 UBIQUITIN-PROTEIN LIGASE ATL42"/>
    <property type="match status" value="1"/>
</dbReference>
<dbReference type="Pfam" id="PF13639">
    <property type="entry name" value="zf-RING_2"/>
    <property type="match status" value="1"/>
</dbReference>
<dbReference type="PANTHER" id="PTHR46539:SF1">
    <property type="entry name" value="E3 UBIQUITIN-PROTEIN LIGASE ATL42"/>
    <property type="match status" value="1"/>
</dbReference>
<sequence length="174" mass="19693">MEGCLAMIGKVVNYNGKAGMIIPTIIFVGVPVVSLIRVHGNCLWSLAVMVLFKLGHHDSATAKVEQVKEDDDLELECVVCLCQVSRGEIYRLLPNCNHSFHVHCIDSWLQAHSTCPLCRTHVPPNYYHNQQQHFYDGLISYFLSAFEIFCKWIMDNPANFELVSALCENSNYLS</sequence>
<gene>
    <name evidence="11" type="ORF">Din_039845</name>
</gene>
<evidence type="ECO:0000256" key="3">
    <source>
        <dbReference type="ARBA" id="ARBA00022723"/>
    </source>
</evidence>
<evidence type="ECO:0000256" key="1">
    <source>
        <dbReference type="ARBA" id="ARBA00004370"/>
    </source>
</evidence>
<evidence type="ECO:0000256" key="8">
    <source>
        <dbReference type="ARBA" id="ARBA00024209"/>
    </source>
</evidence>
<evidence type="ECO:0000256" key="6">
    <source>
        <dbReference type="ARBA" id="ARBA00022989"/>
    </source>
</evidence>
<reference evidence="11" key="1">
    <citation type="submission" date="2019-08" db="EMBL/GenBank/DDBJ databases">
        <title>Reference gene set and small RNA set construction with multiple tissues from Davidia involucrata Baill.</title>
        <authorList>
            <person name="Yang H."/>
            <person name="Zhou C."/>
            <person name="Li G."/>
            <person name="Wang J."/>
            <person name="Gao P."/>
            <person name="Wang M."/>
            <person name="Wang R."/>
            <person name="Zhao Y."/>
        </authorList>
    </citation>
    <scope>NUCLEOTIDE SEQUENCE</scope>
    <source>
        <tissue evidence="11">Mixed with DoveR01_LX</tissue>
    </source>
</reference>
<evidence type="ECO:0000256" key="7">
    <source>
        <dbReference type="ARBA" id="ARBA00023136"/>
    </source>
</evidence>
<dbReference type="GO" id="GO:0008270">
    <property type="term" value="F:zinc ion binding"/>
    <property type="evidence" value="ECO:0007669"/>
    <property type="project" value="UniProtKB-KW"/>
</dbReference>
<keyword evidence="3" id="KW-0479">Metal-binding</keyword>
<dbReference type="SMART" id="SM00184">
    <property type="entry name" value="RING"/>
    <property type="match status" value="1"/>
</dbReference>
<dbReference type="PROSITE" id="PS50089">
    <property type="entry name" value="ZF_RING_2"/>
    <property type="match status" value="1"/>
</dbReference>
<evidence type="ECO:0000256" key="9">
    <source>
        <dbReference type="PROSITE-ProRule" id="PRU00175"/>
    </source>
</evidence>
<dbReference type="InterPro" id="IPR013083">
    <property type="entry name" value="Znf_RING/FYVE/PHD"/>
</dbReference>
<proteinExistence type="inferred from homology"/>
<feature type="domain" description="RING-type" evidence="10">
    <location>
        <begin position="77"/>
        <end position="119"/>
    </location>
</feature>
<evidence type="ECO:0000256" key="5">
    <source>
        <dbReference type="ARBA" id="ARBA00022833"/>
    </source>
</evidence>
<organism evidence="11">
    <name type="scientific">Davidia involucrata</name>
    <name type="common">Dove tree</name>
    <dbReference type="NCBI Taxonomy" id="16924"/>
    <lineage>
        <taxon>Eukaryota</taxon>
        <taxon>Viridiplantae</taxon>
        <taxon>Streptophyta</taxon>
        <taxon>Embryophyta</taxon>
        <taxon>Tracheophyta</taxon>
        <taxon>Spermatophyta</taxon>
        <taxon>Magnoliopsida</taxon>
        <taxon>eudicotyledons</taxon>
        <taxon>Gunneridae</taxon>
        <taxon>Pentapetalae</taxon>
        <taxon>asterids</taxon>
        <taxon>Cornales</taxon>
        <taxon>Nyssaceae</taxon>
        <taxon>Davidia</taxon>
    </lineage>
</organism>
<keyword evidence="4 9" id="KW-0863">Zinc-finger</keyword>
<dbReference type="Gene3D" id="3.30.40.10">
    <property type="entry name" value="Zinc/RING finger domain, C3HC4 (zinc finger)"/>
    <property type="match status" value="1"/>
</dbReference>
<dbReference type="GO" id="GO:0016567">
    <property type="term" value="P:protein ubiquitination"/>
    <property type="evidence" value="ECO:0007669"/>
    <property type="project" value="UniProtKB-UniPathway"/>
</dbReference>
<dbReference type="UniPathway" id="UPA00143"/>
<keyword evidence="7" id="KW-0472">Membrane</keyword>
<dbReference type="InterPro" id="IPR001841">
    <property type="entry name" value="Znf_RING"/>
</dbReference>
<evidence type="ECO:0000256" key="4">
    <source>
        <dbReference type="ARBA" id="ARBA00022771"/>
    </source>
</evidence>
<protein>
    <recommendedName>
        <fullName evidence="10">RING-type domain-containing protein</fullName>
    </recommendedName>
</protein>
<evidence type="ECO:0000313" key="11">
    <source>
        <dbReference type="EMBL" id="MPA70404.1"/>
    </source>
</evidence>
<evidence type="ECO:0000259" key="10">
    <source>
        <dbReference type="PROSITE" id="PS50089"/>
    </source>
</evidence>
<accession>A0A5B7BPM3</accession>
<comment type="subcellular location">
    <subcellularLocation>
        <location evidence="1">Membrane</location>
    </subcellularLocation>
</comment>
<keyword evidence="2" id="KW-0812">Transmembrane</keyword>
<evidence type="ECO:0000256" key="2">
    <source>
        <dbReference type="ARBA" id="ARBA00022692"/>
    </source>
</evidence>
<dbReference type="AlphaFoldDB" id="A0A5B7BPM3"/>